<name>A0A0E9TYL4_ANGAN</name>
<dbReference type="AlphaFoldDB" id="A0A0E9TYL4"/>
<reference evidence="1" key="1">
    <citation type="submission" date="2014-11" db="EMBL/GenBank/DDBJ databases">
        <authorList>
            <person name="Amaro Gonzalez C."/>
        </authorList>
    </citation>
    <scope>NUCLEOTIDE SEQUENCE</scope>
</reference>
<protein>
    <submittedName>
        <fullName evidence="1">Uncharacterized protein</fullName>
    </submittedName>
</protein>
<accession>A0A0E9TYL4</accession>
<sequence>MDQIMEGRSYSILEENPSLNHFDIARTRVFMT</sequence>
<reference evidence="1" key="2">
    <citation type="journal article" date="2015" name="Fish Shellfish Immunol.">
        <title>Early steps in the European eel (Anguilla anguilla)-Vibrio vulnificus interaction in the gills: Role of the RtxA13 toxin.</title>
        <authorList>
            <person name="Callol A."/>
            <person name="Pajuelo D."/>
            <person name="Ebbesson L."/>
            <person name="Teles M."/>
            <person name="MacKenzie S."/>
            <person name="Amaro C."/>
        </authorList>
    </citation>
    <scope>NUCLEOTIDE SEQUENCE</scope>
</reference>
<proteinExistence type="predicted"/>
<evidence type="ECO:0000313" key="1">
    <source>
        <dbReference type="EMBL" id="JAH58567.1"/>
    </source>
</evidence>
<organism evidence="1">
    <name type="scientific">Anguilla anguilla</name>
    <name type="common">European freshwater eel</name>
    <name type="synonym">Muraena anguilla</name>
    <dbReference type="NCBI Taxonomy" id="7936"/>
    <lineage>
        <taxon>Eukaryota</taxon>
        <taxon>Metazoa</taxon>
        <taxon>Chordata</taxon>
        <taxon>Craniata</taxon>
        <taxon>Vertebrata</taxon>
        <taxon>Euteleostomi</taxon>
        <taxon>Actinopterygii</taxon>
        <taxon>Neopterygii</taxon>
        <taxon>Teleostei</taxon>
        <taxon>Anguilliformes</taxon>
        <taxon>Anguillidae</taxon>
        <taxon>Anguilla</taxon>
    </lineage>
</organism>
<dbReference type="EMBL" id="GBXM01050010">
    <property type="protein sequence ID" value="JAH58567.1"/>
    <property type="molecule type" value="Transcribed_RNA"/>
</dbReference>